<dbReference type="GO" id="GO:0040008">
    <property type="term" value="P:regulation of growth"/>
    <property type="evidence" value="ECO:0007669"/>
    <property type="project" value="UniProtKB-ARBA"/>
</dbReference>
<gene>
    <name evidence="7" type="ORF">LLUT_LOCUS30743</name>
</gene>
<dbReference type="AlphaFoldDB" id="A0AAV1Y9A6"/>
<sequence length="52" mass="5764">MDSQKTQKHGEANKHITLAAMKQGIASCGKNCVPPQSNPYRRGCSMICRCRK</sequence>
<accession>A0AAV1Y9A6</accession>
<keyword evidence="8" id="KW-1185">Reference proteome</keyword>
<evidence type="ECO:0000256" key="6">
    <source>
        <dbReference type="ARBA" id="ARBA00023157"/>
    </source>
</evidence>
<protein>
    <submittedName>
        <fullName evidence="7">Uncharacterized protein</fullName>
    </submittedName>
</protein>
<keyword evidence="5" id="KW-0732">Signal</keyword>
<evidence type="ECO:0000256" key="2">
    <source>
        <dbReference type="ARBA" id="ARBA00009178"/>
    </source>
</evidence>
<dbReference type="Proteomes" id="UP001497480">
    <property type="component" value="Unassembled WGS sequence"/>
</dbReference>
<dbReference type="GO" id="GO:0005576">
    <property type="term" value="C:extracellular region"/>
    <property type="evidence" value="ECO:0007669"/>
    <property type="project" value="UniProtKB-SubCell"/>
</dbReference>
<comment type="caution">
    <text evidence="7">The sequence shown here is derived from an EMBL/GenBank/DDBJ whole genome shotgun (WGS) entry which is preliminary data.</text>
</comment>
<keyword evidence="6" id="KW-1015">Disulfide bond</keyword>
<keyword evidence="4" id="KW-0372">Hormone</keyword>
<dbReference type="EMBL" id="CAXHTB010000022">
    <property type="protein sequence ID" value="CAL0329683.1"/>
    <property type="molecule type" value="Genomic_DNA"/>
</dbReference>
<dbReference type="GO" id="GO:0005179">
    <property type="term" value="F:hormone activity"/>
    <property type="evidence" value="ECO:0007669"/>
    <property type="project" value="UniProtKB-KW"/>
</dbReference>
<comment type="similarity">
    <text evidence="2">Belongs to the plant rapid alkalinization factor (RALF) family.</text>
</comment>
<evidence type="ECO:0000256" key="1">
    <source>
        <dbReference type="ARBA" id="ARBA00004613"/>
    </source>
</evidence>
<evidence type="ECO:0000313" key="7">
    <source>
        <dbReference type="EMBL" id="CAL0329683.1"/>
    </source>
</evidence>
<name>A0AAV1Y9A6_LUPLU</name>
<evidence type="ECO:0000313" key="8">
    <source>
        <dbReference type="Proteomes" id="UP001497480"/>
    </source>
</evidence>
<evidence type="ECO:0000256" key="5">
    <source>
        <dbReference type="ARBA" id="ARBA00022729"/>
    </source>
</evidence>
<comment type="subcellular location">
    <subcellularLocation>
        <location evidence="1">Secreted</location>
    </subcellularLocation>
</comment>
<dbReference type="Pfam" id="PF05498">
    <property type="entry name" value="RALF"/>
    <property type="match status" value="1"/>
</dbReference>
<evidence type="ECO:0000256" key="3">
    <source>
        <dbReference type="ARBA" id="ARBA00022525"/>
    </source>
</evidence>
<keyword evidence="3" id="KW-0964">Secreted</keyword>
<reference evidence="7 8" key="1">
    <citation type="submission" date="2024-03" db="EMBL/GenBank/DDBJ databases">
        <authorList>
            <person name="Martinez-Hernandez J."/>
        </authorList>
    </citation>
    <scope>NUCLEOTIDE SEQUENCE [LARGE SCALE GENOMIC DNA]</scope>
</reference>
<dbReference type="InterPro" id="IPR008801">
    <property type="entry name" value="RALF"/>
</dbReference>
<proteinExistence type="inferred from homology"/>
<evidence type="ECO:0000256" key="4">
    <source>
        <dbReference type="ARBA" id="ARBA00022702"/>
    </source>
</evidence>
<organism evidence="7 8">
    <name type="scientific">Lupinus luteus</name>
    <name type="common">European yellow lupine</name>
    <dbReference type="NCBI Taxonomy" id="3873"/>
    <lineage>
        <taxon>Eukaryota</taxon>
        <taxon>Viridiplantae</taxon>
        <taxon>Streptophyta</taxon>
        <taxon>Embryophyta</taxon>
        <taxon>Tracheophyta</taxon>
        <taxon>Spermatophyta</taxon>
        <taxon>Magnoliopsida</taxon>
        <taxon>eudicotyledons</taxon>
        <taxon>Gunneridae</taxon>
        <taxon>Pentapetalae</taxon>
        <taxon>rosids</taxon>
        <taxon>fabids</taxon>
        <taxon>Fabales</taxon>
        <taxon>Fabaceae</taxon>
        <taxon>Papilionoideae</taxon>
        <taxon>50 kb inversion clade</taxon>
        <taxon>genistoids sensu lato</taxon>
        <taxon>core genistoids</taxon>
        <taxon>Genisteae</taxon>
        <taxon>Lupinus</taxon>
    </lineage>
</organism>